<proteinExistence type="inferred from homology"/>
<keyword evidence="2" id="KW-1003">Cell membrane</keyword>
<feature type="transmembrane region" description="Helical" evidence="7">
    <location>
        <begin position="90"/>
        <end position="107"/>
    </location>
</feature>
<dbReference type="OrthoDB" id="105720at2"/>
<feature type="transmembrane region" description="Helical" evidence="7">
    <location>
        <begin position="439"/>
        <end position="459"/>
    </location>
</feature>
<evidence type="ECO:0000256" key="1">
    <source>
        <dbReference type="ARBA" id="ARBA00004651"/>
    </source>
</evidence>
<evidence type="ECO:0000256" key="2">
    <source>
        <dbReference type="ARBA" id="ARBA00022475"/>
    </source>
</evidence>
<dbReference type="STRING" id="702114.A1355_10005"/>
<name>A0A177NDT5_9GAMM</name>
<feature type="transmembrane region" description="Helical" evidence="7">
    <location>
        <begin position="465"/>
        <end position="485"/>
    </location>
</feature>
<keyword evidence="3 7" id="KW-0812">Transmembrane</keyword>
<evidence type="ECO:0000259" key="8">
    <source>
        <dbReference type="Pfam" id="PF13515"/>
    </source>
</evidence>
<comment type="subcellular location">
    <subcellularLocation>
        <location evidence="1">Cell membrane</location>
        <topology evidence="1">Multi-pass membrane protein</topology>
    </subcellularLocation>
</comment>
<dbReference type="EMBL" id="LUUK01000187">
    <property type="protein sequence ID" value="OAI16218.1"/>
    <property type="molecule type" value="Genomic_DNA"/>
</dbReference>
<evidence type="ECO:0000256" key="3">
    <source>
        <dbReference type="ARBA" id="ARBA00022692"/>
    </source>
</evidence>
<comment type="caution">
    <text evidence="9">The sequence shown here is derived from an EMBL/GenBank/DDBJ whole genome shotgun (WGS) entry which is preliminary data.</text>
</comment>
<organism evidence="9 10">
    <name type="scientific">Methylomonas koyamae</name>
    <dbReference type="NCBI Taxonomy" id="702114"/>
    <lineage>
        <taxon>Bacteria</taxon>
        <taxon>Pseudomonadati</taxon>
        <taxon>Pseudomonadota</taxon>
        <taxon>Gammaproteobacteria</taxon>
        <taxon>Methylococcales</taxon>
        <taxon>Methylococcaceae</taxon>
        <taxon>Methylomonas</taxon>
    </lineage>
</organism>
<feature type="transmembrane region" description="Helical" evidence="7">
    <location>
        <begin position="162"/>
        <end position="182"/>
    </location>
</feature>
<feature type="transmembrane region" description="Helical" evidence="7">
    <location>
        <begin position="119"/>
        <end position="142"/>
    </location>
</feature>
<dbReference type="GO" id="GO:0005886">
    <property type="term" value="C:plasma membrane"/>
    <property type="evidence" value="ECO:0007669"/>
    <property type="project" value="UniProtKB-SubCell"/>
</dbReference>
<dbReference type="PANTHER" id="PTHR30509">
    <property type="entry name" value="P-HYDROXYBENZOIC ACID EFFLUX PUMP SUBUNIT-RELATED"/>
    <property type="match status" value="1"/>
</dbReference>
<feature type="transmembrane region" description="Helical" evidence="7">
    <location>
        <begin position="497"/>
        <end position="516"/>
    </location>
</feature>
<reference evidence="10" key="1">
    <citation type="submission" date="2016-03" db="EMBL/GenBank/DDBJ databases">
        <authorList>
            <person name="Heylen K."/>
            <person name="De Vos P."/>
            <person name="Vekeman B."/>
        </authorList>
    </citation>
    <scope>NUCLEOTIDE SEQUENCE [LARGE SCALE GENOMIC DNA]</scope>
    <source>
        <strain evidence="10">R-45383</strain>
    </source>
</reference>
<dbReference type="AlphaFoldDB" id="A0A177NDT5"/>
<feature type="transmembrane region" description="Helical" evidence="7">
    <location>
        <begin position="39"/>
        <end position="57"/>
    </location>
</feature>
<comment type="similarity">
    <text evidence="6">Belongs to the YccS/YhfK family.</text>
</comment>
<dbReference type="Proteomes" id="UP000077628">
    <property type="component" value="Unassembled WGS sequence"/>
</dbReference>
<evidence type="ECO:0000313" key="9">
    <source>
        <dbReference type="EMBL" id="OAI16218.1"/>
    </source>
</evidence>
<evidence type="ECO:0000313" key="10">
    <source>
        <dbReference type="Proteomes" id="UP000077628"/>
    </source>
</evidence>
<evidence type="ECO:0000256" key="4">
    <source>
        <dbReference type="ARBA" id="ARBA00022989"/>
    </source>
</evidence>
<accession>A0A177NDT5</accession>
<evidence type="ECO:0000256" key="6">
    <source>
        <dbReference type="ARBA" id="ARBA00043993"/>
    </source>
</evidence>
<dbReference type="RefSeq" id="WP_064030400.1">
    <property type="nucleotide sequence ID" value="NZ_LUUK01000187.1"/>
</dbReference>
<dbReference type="Pfam" id="PF13515">
    <property type="entry name" value="FUSC_2"/>
    <property type="match status" value="1"/>
</dbReference>
<keyword evidence="5 7" id="KW-0472">Membrane</keyword>
<gene>
    <name evidence="9" type="ORF">A1355_10005</name>
</gene>
<evidence type="ECO:0000256" key="5">
    <source>
        <dbReference type="ARBA" id="ARBA00023136"/>
    </source>
</evidence>
<feature type="domain" description="Integral membrane bound transporter" evidence="8">
    <location>
        <begin position="403"/>
        <end position="531"/>
    </location>
</feature>
<protein>
    <submittedName>
        <fullName evidence="9">Fusaric acid resistance protein</fullName>
    </submittedName>
</protein>
<feature type="transmembrane region" description="Helical" evidence="7">
    <location>
        <begin position="522"/>
        <end position="540"/>
    </location>
</feature>
<sequence>MIDSNRRARRERHGRFWFGTGLAEFLAAELKDSPERRIAAARLFAVSLIIATVSQSLHVPPLGALSLLVCLSYDAYANAGQSLAFGLRQLFYLFVTVLISVLALMLAGNDPWLMLSLSFAIMALALFHARLIAWPTGIALWYSIPVLYSPTTPDENLYHALWNIPVIGVLGLGSWTLVHLSIAPRDPRTLLIAGIADQLKAAETIFLGRLSDSEARRPRRASVKPSSIGLFGKLQTLLANSELLHVSIRRRHAAYLELLQEIDGLRQIALWLEQSLTEDYRAQPLTAEKRAVYAALQQACAILRQGFTNRQDLSDAVAALLDDEVLRRYAGTGQPTVLTAFWQALQRIAALMKRLHQPATDSDPAETETEPQTVYPAWLGYEFWQRHADSLQFGIKFSLGAILCMLIVQSLDWPDINTAIPTCLVAAQTSLGADYRLSLLRVGGAALGGACAYVYVWVFQSQFDSIIGFMLATAPFWALSAWITAGSERIAYLGRQLGFSFALFVLHDFGAVEDLFLPRDRVIGILLGLTVMGALDYALWPRRSAALARHHCIAALRTLAKLTVRLPDPGHLMSYTLPLRLAAEKDLAAAQDLLAHAVLEPDARQAGKMRERGVLRAIIRDASNLSALLLVRKRYRLLSGQQFDRFPEALQRHSRDFDAELAKTLAHTADVVAGEKAVDLYDADAIGQLLRQSYIRYHDIGSLPADLAMEWELRFLLDEQILNYLERLQIAASKSFPETSPGFTNR</sequence>
<keyword evidence="10" id="KW-1185">Reference proteome</keyword>
<dbReference type="InterPro" id="IPR049453">
    <property type="entry name" value="Memb_transporter_dom"/>
</dbReference>
<dbReference type="PANTHER" id="PTHR30509:SF9">
    <property type="entry name" value="MULTIDRUG RESISTANCE PROTEIN MDTO"/>
    <property type="match status" value="1"/>
</dbReference>
<keyword evidence="4 7" id="KW-1133">Transmembrane helix</keyword>
<evidence type="ECO:0000256" key="7">
    <source>
        <dbReference type="SAM" id="Phobius"/>
    </source>
</evidence>